<name>A0A9W8A377_9FUNG</name>
<gene>
    <name evidence="2" type="ORF">IWQ60_006687</name>
</gene>
<feature type="region of interest" description="Disordered" evidence="1">
    <location>
        <begin position="1"/>
        <end position="38"/>
    </location>
</feature>
<reference evidence="2" key="1">
    <citation type="submission" date="2022-07" db="EMBL/GenBank/DDBJ databases">
        <title>Phylogenomic reconstructions and comparative analyses of Kickxellomycotina fungi.</title>
        <authorList>
            <person name="Reynolds N.K."/>
            <person name="Stajich J.E."/>
            <person name="Barry K."/>
            <person name="Grigoriev I.V."/>
            <person name="Crous P."/>
            <person name="Smith M.E."/>
        </authorList>
    </citation>
    <scope>NUCLEOTIDE SEQUENCE</scope>
    <source>
        <strain evidence="2">RSA 861</strain>
    </source>
</reference>
<evidence type="ECO:0000313" key="2">
    <source>
        <dbReference type="EMBL" id="KAJ1921828.1"/>
    </source>
</evidence>
<proteinExistence type="predicted"/>
<accession>A0A9W8A377</accession>
<evidence type="ECO:0000256" key="1">
    <source>
        <dbReference type="SAM" id="MobiDB-lite"/>
    </source>
</evidence>
<evidence type="ECO:0000313" key="3">
    <source>
        <dbReference type="Proteomes" id="UP001150569"/>
    </source>
</evidence>
<dbReference type="EMBL" id="JANBPT010000410">
    <property type="protein sequence ID" value="KAJ1921828.1"/>
    <property type="molecule type" value="Genomic_DNA"/>
</dbReference>
<comment type="caution">
    <text evidence="2">The sequence shown here is derived from an EMBL/GenBank/DDBJ whole genome shotgun (WGS) entry which is preliminary data.</text>
</comment>
<dbReference type="Proteomes" id="UP001150569">
    <property type="component" value="Unassembled WGS sequence"/>
</dbReference>
<protein>
    <submittedName>
        <fullName evidence="2">Uncharacterized protein</fullName>
    </submittedName>
</protein>
<sequence>ETLAMDGLTGFQSSGGGTASRSEGTAVKASVTGTETPAEAIEAAPAKEFSVYQNSVSDAELTNVRSLFAPSKPLDEKAYLV</sequence>
<feature type="non-terminal residue" evidence="2">
    <location>
        <position position="1"/>
    </location>
</feature>
<organism evidence="2 3">
    <name type="scientific">Tieghemiomyces parasiticus</name>
    <dbReference type="NCBI Taxonomy" id="78921"/>
    <lineage>
        <taxon>Eukaryota</taxon>
        <taxon>Fungi</taxon>
        <taxon>Fungi incertae sedis</taxon>
        <taxon>Zoopagomycota</taxon>
        <taxon>Kickxellomycotina</taxon>
        <taxon>Dimargaritomycetes</taxon>
        <taxon>Dimargaritales</taxon>
        <taxon>Dimargaritaceae</taxon>
        <taxon>Tieghemiomyces</taxon>
    </lineage>
</organism>
<keyword evidence="3" id="KW-1185">Reference proteome</keyword>
<dbReference type="AlphaFoldDB" id="A0A9W8A377"/>